<dbReference type="AlphaFoldDB" id="A0A839IYN5"/>
<feature type="region of interest" description="Disordered" evidence="1">
    <location>
        <begin position="50"/>
        <end position="104"/>
    </location>
</feature>
<sequence>MNLKDINVTEVVEQVRAQLKEDKQVTPALRASIELILMVVVMLAERFGLNSQNSSIPPSKDPNRAKTSKASSGKSPGGQKGHQGSTLEQTDSPDEVEILRVDRRRLPEGQYKEVGYQKRQV</sequence>
<evidence type="ECO:0000313" key="4">
    <source>
        <dbReference type="Proteomes" id="UP000565262"/>
    </source>
</evidence>
<evidence type="ECO:0000313" key="3">
    <source>
        <dbReference type="EMBL" id="MBB1489724.1"/>
    </source>
</evidence>
<feature type="domain" description="DUF6444" evidence="2">
    <location>
        <begin position="20"/>
        <end position="86"/>
    </location>
</feature>
<dbReference type="Pfam" id="PF20042">
    <property type="entry name" value="DUF6444"/>
    <property type="match status" value="1"/>
</dbReference>
<gene>
    <name evidence="3" type="ORF">H4O21_24250</name>
</gene>
<evidence type="ECO:0000256" key="1">
    <source>
        <dbReference type="SAM" id="MobiDB-lite"/>
    </source>
</evidence>
<evidence type="ECO:0000259" key="2">
    <source>
        <dbReference type="Pfam" id="PF20042"/>
    </source>
</evidence>
<name>A0A839IYN5_9GAMM</name>
<proteinExistence type="predicted"/>
<dbReference type="InterPro" id="IPR045618">
    <property type="entry name" value="DUF6444"/>
</dbReference>
<keyword evidence="4" id="KW-1185">Reference proteome</keyword>
<protein>
    <submittedName>
        <fullName evidence="3">IS66 family transposase</fullName>
    </submittedName>
</protein>
<dbReference type="Proteomes" id="UP000565262">
    <property type="component" value="Unassembled WGS sequence"/>
</dbReference>
<accession>A0A839IYN5</accession>
<feature type="non-terminal residue" evidence="3">
    <location>
        <position position="121"/>
    </location>
</feature>
<comment type="caution">
    <text evidence="3">The sequence shown here is derived from an EMBL/GenBank/DDBJ whole genome shotgun (WGS) entry which is preliminary data.</text>
</comment>
<reference evidence="3 4" key="1">
    <citation type="submission" date="2020-08" db="EMBL/GenBank/DDBJ databases">
        <title>Oceanospirillum sp. nov. isolated from marine sediment.</title>
        <authorList>
            <person name="Ji X."/>
        </authorList>
    </citation>
    <scope>NUCLEOTIDE SEQUENCE [LARGE SCALE GENOMIC DNA]</scope>
    <source>
        <strain evidence="3 4">D5</strain>
    </source>
</reference>
<dbReference type="EMBL" id="JACJFM010000135">
    <property type="protein sequence ID" value="MBB1489724.1"/>
    <property type="molecule type" value="Genomic_DNA"/>
</dbReference>
<organism evidence="3 4">
    <name type="scientific">Oceanospirillum sediminis</name>
    <dbReference type="NCBI Taxonomy" id="2760088"/>
    <lineage>
        <taxon>Bacteria</taxon>
        <taxon>Pseudomonadati</taxon>
        <taxon>Pseudomonadota</taxon>
        <taxon>Gammaproteobacteria</taxon>
        <taxon>Oceanospirillales</taxon>
        <taxon>Oceanospirillaceae</taxon>
        <taxon>Oceanospirillum</taxon>
    </lineage>
</organism>